<dbReference type="GO" id="GO:0005524">
    <property type="term" value="F:ATP binding"/>
    <property type="evidence" value="ECO:0007669"/>
    <property type="project" value="UniProtKB-KW"/>
</dbReference>
<evidence type="ECO:0000256" key="3">
    <source>
        <dbReference type="ARBA" id="ARBA00012438"/>
    </source>
</evidence>
<dbReference type="PROSITE" id="PS50109">
    <property type="entry name" value="HIS_KIN"/>
    <property type="match status" value="1"/>
</dbReference>
<dbReference type="GO" id="GO:0005886">
    <property type="term" value="C:plasma membrane"/>
    <property type="evidence" value="ECO:0007669"/>
    <property type="project" value="TreeGrafter"/>
</dbReference>
<proteinExistence type="predicted"/>
<keyword evidence="4" id="KW-0597">Phosphoprotein</keyword>
<dbReference type="InterPro" id="IPR036890">
    <property type="entry name" value="HATPase_C_sf"/>
</dbReference>
<sequence length="96" mass="10272">MVDNALSFSAEGQRVTVRLDKDGWVRVRDQGPGIPKEQIKDLFEPFTRFSTGRSGYGLGLAIVKAVVERHDGAVEVKAAEAGGAEVSLRFSPATPG</sequence>
<dbReference type="Gene3D" id="3.30.565.10">
    <property type="entry name" value="Histidine kinase-like ATPase, C-terminal domain"/>
    <property type="match status" value="1"/>
</dbReference>
<keyword evidence="9" id="KW-0902">Two-component regulatory system</keyword>
<evidence type="ECO:0000313" key="12">
    <source>
        <dbReference type="EMBL" id="WEK41543.1"/>
    </source>
</evidence>
<keyword evidence="12" id="KW-0547">Nucleotide-binding</keyword>
<evidence type="ECO:0000256" key="1">
    <source>
        <dbReference type="ARBA" id="ARBA00000085"/>
    </source>
</evidence>
<keyword evidence="8" id="KW-1133">Transmembrane helix</keyword>
<dbReference type="InterPro" id="IPR003594">
    <property type="entry name" value="HATPase_dom"/>
</dbReference>
<dbReference type="EC" id="2.7.13.3" evidence="3"/>
<reference evidence="12" key="1">
    <citation type="submission" date="2023-03" db="EMBL/GenBank/DDBJ databases">
        <title>Andean soil-derived lignocellulolytic bacterial consortium as a source of novel taxa and putative plastic-active enzymes.</title>
        <authorList>
            <person name="Diaz-Garcia L."/>
            <person name="Chuvochina M."/>
            <person name="Feuerriegel G."/>
            <person name="Bunk B."/>
            <person name="Sproer C."/>
            <person name="Streit W.R."/>
            <person name="Rodriguez L.M."/>
            <person name="Overmann J."/>
            <person name="Jimenez D.J."/>
        </authorList>
    </citation>
    <scope>NUCLEOTIDE SEQUENCE</scope>
    <source>
        <strain evidence="12">MAG 833</strain>
    </source>
</reference>
<feature type="domain" description="Histidine kinase" evidence="11">
    <location>
        <begin position="1"/>
        <end position="94"/>
    </location>
</feature>
<keyword evidence="5" id="KW-0808">Transferase</keyword>
<comment type="catalytic activity">
    <reaction evidence="1">
        <text>ATP + protein L-histidine = ADP + protein N-phospho-L-histidine.</text>
        <dbReference type="EC" id="2.7.13.3"/>
    </reaction>
</comment>
<keyword evidence="12" id="KW-0067">ATP-binding</keyword>
<name>A0AAJ5X3B9_9CAUL</name>
<evidence type="ECO:0000256" key="6">
    <source>
        <dbReference type="ARBA" id="ARBA00022692"/>
    </source>
</evidence>
<dbReference type="GO" id="GO:0000160">
    <property type="term" value="P:phosphorelay signal transduction system"/>
    <property type="evidence" value="ECO:0007669"/>
    <property type="project" value="UniProtKB-KW"/>
</dbReference>
<comment type="subcellular location">
    <subcellularLocation>
        <location evidence="2">Membrane</location>
        <topology evidence="2">Multi-pass membrane protein</topology>
    </subcellularLocation>
</comment>
<gene>
    <name evidence="12" type="ORF">P0Y50_07555</name>
</gene>
<dbReference type="Proteomes" id="UP001213664">
    <property type="component" value="Chromosome"/>
</dbReference>
<accession>A0AAJ5X3B9</accession>
<dbReference type="EMBL" id="CP119326">
    <property type="protein sequence ID" value="WEK41543.1"/>
    <property type="molecule type" value="Genomic_DNA"/>
</dbReference>
<dbReference type="AlphaFoldDB" id="A0AAJ5X3B9"/>
<dbReference type="GO" id="GO:0004673">
    <property type="term" value="F:protein histidine kinase activity"/>
    <property type="evidence" value="ECO:0007669"/>
    <property type="project" value="UniProtKB-EC"/>
</dbReference>
<dbReference type="PANTHER" id="PTHR45436">
    <property type="entry name" value="SENSOR HISTIDINE KINASE YKOH"/>
    <property type="match status" value="1"/>
</dbReference>
<organism evidence="12 13">
    <name type="scientific">Candidatus Brevundimonas colombiensis</name>
    <dbReference type="NCBI Taxonomy" id="3121376"/>
    <lineage>
        <taxon>Bacteria</taxon>
        <taxon>Pseudomonadati</taxon>
        <taxon>Pseudomonadota</taxon>
        <taxon>Alphaproteobacteria</taxon>
        <taxon>Caulobacterales</taxon>
        <taxon>Caulobacteraceae</taxon>
        <taxon>Brevundimonas</taxon>
    </lineage>
</organism>
<evidence type="ECO:0000256" key="9">
    <source>
        <dbReference type="ARBA" id="ARBA00023012"/>
    </source>
</evidence>
<dbReference type="InterPro" id="IPR004358">
    <property type="entry name" value="Sig_transdc_His_kin-like_C"/>
</dbReference>
<dbReference type="InterPro" id="IPR050428">
    <property type="entry name" value="TCS_sensor_his_kinase"/>
</dbReference>
<evidence type="ECO:0000313" key="13">
    <source>
        <dbReference type="Proteomes" id="UP001213664"/>
    </source>
</evidence>
<dbReference type="InterPro" id="IPR005467">
    <property type="entry name" value="His_kinase_dom"/>
</dbReference>
<keyword evidence="6" id="KW-0812">Transmembrane</keyword>
<evidence type="ECO:0000256" key="7">
    <source>
        <dbReference type="ARBA" id="ARBA00022777"/>
    </source>
</evidence>
<dbReference type="SMART" id="SM00387">
    <property type="entry name" value="HATPase_c"/>
    <property type="match status" value="1"/>
</dbReference>
<protein>
    <recommendedName>
        <fullName evidence="3">histidine kinase</fullName>
        <ecNumber evidence="3">2.7.13.3</ecNumber>
    </recommendedName>
</protein>
<evidence type="ECO:0000256" key="10">
    <source>
        <dbReference type="ARBA" id="ARBA00023136"/>
    </source>
</evidence>
<dbReference type="PRINTS" id="PR00344">
    <property type="entry name" value="BCTRLSENSOR"/>
</dbReference>
<evidence type="ECO:0000256" key="5">
    <source>
        <dbReference type="ARBA" id="ARBA00022679"/>
    </source>
</evidence>
<keyword evidence="10" id="KW-0472">Membrane</keyword>
<dbReference type="SUPFAM" id="SSF55874">
    <property type="entry name" value="ATPase domain of HSP90 chaperone/DNA topoisomerase II/histidine kinase"/>
    <property type="match status" value="1"/>
</dbReference>
<evidence type="ECO:0000256" key="4">
    <source>
        <dbReference type="ARBA" id="ARBA00022553"/>
    </source>
</evidence>
<evidence type="ECO:0000259" key="11">
    <source>
        <dbReference type="PROSITE" id="PS50109"/>
    </source>
</evidence>
<dbReference type="PANTHER" id="PTHR45436:SF15">
    <property type="entry name" value="SENSOR HISTIDINE KINASE CUSS"/>
    <property type="match status" value="1"/>
</dbReference>
<evidence type="ECO:0000256" key="8">
    <source>
        <dbReference type="ARBA" id="ARBA00022989"/>
    </source>
</evidence>
<evidence type="ECO:0000256" key="2">
    <source>
        <dbReference type="ARBA" id="ARBA00004141"/>
    </source>
</evidence>
<dbReference type="Pfam" id="PF02518">
    <property type="entry name" value="HATPase_c"/>
    <property type="match status" value="1"/>
</dbReference>
<keyword evidence="7" id="KW-0418">Kinase</keyword>